<dbReference type="EMBL" id="KK198753">
    <property type="protein sequence ID" value="KCW89394.1"/>
    <property type="molecule type" value="Genomic_DNA"/>
</dbReference>
<proteinExistence type="predicted"/>
<gene>
    <name evidence="1" type="ORF">EUGRSUZ_A01686</name>
</gene>
<name>A0A059DG15_EUCGR</name>
<organism evidence="1">
    <name type="scientific">Eucalyptus grandis</name>
    <name type="common">Flooded gum</name>
    <dbReference type="NCBI Taxonomy" id="71139"/>
    <lineage>
        <taxon>Eukaryota</taxon>
        <taxon>Viridiplantae</taxon>
        <taxon>Streptophyta</taxon>
        <taxon>Embryophyta</taxon>
        <taxon>Tracheophyta</taxon>
        <taxon>Spermatophyta</taxon>
        <taxon>Magnoliopsida</taxon>
        <taxon>eudicotyledons</taxon>
        <taxon>Gunneridae</taxon>
        <taxon>Pentapetalae</taxon>
        <taxon>rosids</taxon>
        <taxon>malvids</taxon>
        <taxon>Myrtales</taxon>
        <taxon>Myrtaceae</taxon>
        <taxon>Myrtoideae</taxon>
        <taxon>Eucalypteae</taxon>
        <taxon>Eucalyptus</taxon>
    </lineage>
</organism>
<dbReference type="Gramene" id="KCW89394">
    <property type="protein sequence ID" value="KCW89394"/>
    <property type="gene ID" value="EUGRSUZ_A01686"/>
</dbReference>
<dbReference type="AlphaFoldDB" id="A0A059DG15"/>
<accession>A0A059DG15</accession>
<evidence type="ECO:0000313" key="1">
    <source>
        <dbReference type="EMBL" id="KCW89394.1"/>
    </source>
</evidence>
<sequence>MCFISNSSATYTSLNLNGNVIGVELWNANVESLRLKGYISNLPHNEIKRSTMSEYCKDRQPPGEKFTKATGLDQNTINYSTFIK</sequence>
<reference evidence="1" key="1">
    <citation type="submission" date="2013-07" db="EMBL/GenBank/DDBJ databases">
        <title>The genome of Eucalyptus grandis.</title>
        <authorList>
            <person name="Schmutz J."/>
            <person name="Hayes R."/>
            <person name="Myburg A."/>
            <person name="Tuskan G."/>
            <person name="Grattapaglia D."/>
            <person name="Rokhsar D.S."/>
        </authorList>
    </citation>
    <scope>NUCLEOTIDE SEQUENCE</scope>
    <source>
        <tissue evidence="1">Leaf extractions</tissue>
    </source>
</reference>
<dbReference type="InParanoid" id="A0A059DG15"/>
<protein>
    <submittedName>
        <fullName evidence="1">Uncharacterized protein</fullName>
    </submittedName>
</protein>